<gene>
    <name evidence="2" type="ORF">PCASD_21878</name>
</gene>
<accession>A0A2N5SHV0</accession>
<dbReference type="EMBL" id="PGCI01000873">
    <property type="protein sequence ID" value="PLW12804.1"/>
    <property type="molecule type" value="Genomic_DNA"/>
</dbReference>
<comment type="caution">
    <text evidence="2">The sequence shown here is derived from an EMBL/GenBank/DDBJ whole genome shotgun (WGS) entry which is preliminary data.</text>
</comment>
<feature type="region of interest" description="Disordered" evidence="1">
    <location>
        <begin position="38"/>
        <end position="62"/>
    </location>
</feature>
<dbReference type="AlphaFoldDB" id="A0A2N5SHV0"/>
<protein>
    <submittedName>
        <fullName evidence="2">Uncharacterized protein</fullName>
    </submittedName>
</protein>
<evidence type="ECO:0000313" key="3">
    <source>
        <dbReference type="Proteomes" id="UP000235392"/>
    </source>
</evidence>
<evidence type="ECO:0000256" key="1">
    <source>
        <dbReference type="SAM" id="MobiDB-lite"/>
    </source>
</evidence>
<dbReference type="Proteomes" id="UP000235392">
    <property type="component" value="Unassembled WGS sequence"/>
</dbReference>
<organism evidence="2 3">
    <name type="scientific">Puccinia coronata f. sp. avenae</name>
    <dbReference type="NCBI Taxonomy" id="200324"/>
    <lineage>
        <taxon>Eukaryota</taxon>
        <taxon>Fungi</taxon>
        <taxon>Dikarya</taxon>
        <taxon>Basidiomycota</taxon>
        <taxon>Pucciniomycotina</taxon>
        <taxon>Pucciniomycetes</taxon>
        <taxon>Pucciniales</taxon>
        <taxon>Pucciniaceae</taxon>
        <taxon>Puccinia</taxon>
    </lineage>
</organism>
<proteinExistence type="predicted"/>
<reference evidence="2 3" key="1">
    <citation type="submission" date="2017-11" db="EMBL/GenBank/DDBJ databases">
        <title>De novo assembly and phasing of dikaryotic genomes from two isolates of Puccinia coronata f. sp. avenae, the causal agent of oat crown rust.</title>
        <authorList>
            <person name="Miller M.E."/>
            <person name="Zhang Y."/>
            <person name="Omidvar V."/>
            <person name="Sperschneider J."/>
            <person name="Schwessinger B."/>
            <person name="Raley C."/>
            <person name="Palmer J.M."/>
            <person name="Garnica D."/>
            <person name="Upadhyaya N."/>
            <person name="Rathjen J."/>
            <person name="Taylor J.M."/>
            <person name="Park R.F."/>
            <person name="Dodds P.N."/>
            <person name="Hirsch C.D."/>
            <person name="Kianian S.F."/>
            <person name="Figueroa M."/>
        </authorList>
    </citation>
    <scope>NUCLEOTIDE SEQUENCE [LARGE SCALE GENOMIC DNA]</scope>
    <source>
        <strain evidence="2">12SD80</strain>
    </source>
</reference>
<name>A0A2N5SHV0_9BASI</name>
<sequence length="62" mass="6804">MAGFQLYLQFSAVMPSWSSATINRLLFLGLGGRNKAKPIKPRSLPQAVLSKPRGPRRPPIEG</sequence>
<evidence type="ECO:0000313" key="2">
    <source>
        <dbReference type="EMBL" id="PLW12804.1"/>
    </source>
</evidence>